<evidence type="ECO:0000313" key="1">
    <source>
        <dbReference type="EMBL" id="KAK9238081.1"/>
    </source>
</evidence>
<name>A0ACC3T2D3_LIPKO</name>
<protein>
    <submittedName>
        <fullName evidence="1">P-loop containing nucleoside triphosphate hydrolase protein</fullName>
    </submittedName>
</protein>
<dbReference type="Proteomes" id="UP001433508">
    <property type="component" value="Unassembled WGS sequence"/>
</dbReference>
<evidence type="ECO:0000313" key="2">
    <source>
        <dbReference type="Proteomes" id="UP001433508"/>
    </source>
</evidence>
<keyword evidence="2" id="KW-1185">Reference proteome</keyword>
<organism evidence="1 2">
    <name type="scientific">Lipomyces kononenkoae</name>
    <name type="common">Yeast</name>
    <dbReference type="NCBI Taxonomy" id="34357"/>
    <lineage>
        <taxon>Eukaryota</taxon>
        <taxon>Fungi</taxon>
        <taxon>Dikarya</taxon>
        <taxon>Ascomycota</taxon>
        <taxon>Saccharomycotina</taxon>
        <taxon>Lipomycetes</taxon>
        <taxon>Lipomycetales</taxon>
        <taxon>Lipomycetaceae</taxon>
        <taxon>Lipomyces</taxon>
    </lineage>
</organism>
<keyword evidence="1" id="KW-0378">Hydrolase</keyword>
<sequence length="1464" mass="162430">MFPIYHSFSASLADSLGPLLLGLGLLILFPRDIRALRKCSSVFVPTTAWFYVQLALLAIIVLCQLVYAAILSITVGSWFDLRVISTLVYIASLGAAGYVQSVEHFRARVQSGIVLFYWFLSVVTGVARLYEQAQRKVWTEHETLFTSFVLGLLATIGELLVSVCIPRPPPQYKSLGDEIDNSPEADANIFSRLTFFYLTKLMQLGYESYLSEEDLPDLPRSSQTDKTSEDFDVAWQIEKQVAVPSLYRALFRCFGVAYLVGVCFKLTGDVLAFMQPNLLRRLLLFVNSYNNDPLNEPIPLSGGIIIALGMFACSFGQTVMQQQYLTRCFSTGLNIKSSLMSSIYRKVVFLSNGSRQGKSTGDIVNLMTVDVERLQELAQSAQAFWSGPFQIVLCLYNLYALLGNSMWAGVCVTLCTISLNAYIARKRRALQKVQMKVKDKRTRLTGEILVSIKSIKLYGWEQSFIDRVNAIRNDEELANLRKKGVYSAISNFVGSSAQFLVSCSTFAIFIWTSGKPLSTDIVFPALTLFNLLSSPLTQIPQVISKFVEAAVSANRLRDFLLSSELQPDAVTRLDAATESGQSAATITNGTFLWDETGTHPPALKNISFDVKLGQLACIIGRVGTGKSALLQALLGDLHRESGNVTIRGHVAYCSQVPWIMNATVKENILFGKRFHADFYEKTVRACALVEDFGVLPDGDDTIVGEKGISLSGGQKARLSLARAVYARADVYILDDPLSAVDQHVGRHLIDNVLGPNGLLATKTKVMATNAIAVLTQADSITMLRGGEIVETGLYSEIMTRKDSDIYKLVDEFGTRPDQEEVLEEAETTDPLASGEDEGEDGELADAGKFGFALRRASTASFKKPTLDDIPNRRSKHVKEQSEKGQVKIGVYKEYIKAANISLVISFLVLVIASNAMSVGGNIWLKHWSDVNTQYGNNPDTGKYLGIYLFFGVSGAFLTLFYTLVLWILCTIEAARKLHDRMLRHVIRSPMAFFDTTPLGRIINRFTADVNRVDEALARVFTNFVKNTCKVVFSIVVVSSANPAFILLVVPIALLYVYYQKFYLRTSRELKRLESVSRSPIYAHFQESLHGVSTIRAYAQVRRFNRINEYHIDFNNKAYYPSMIARRWLAIRLEFLGSMVIFSAALLSILAIASGRLSSGLVGLTMAYALQTTQSLGSIVRTTVEVEISTVSVERILEYCILPGEAPEVIENNRPQANWPMNGAVEFHDYSTRYRPGLDIVLKGINLTIKPREKIGIVGRTGAGKSSLTLALFRMIEPVGGFISIDSVNTSNIGLRDLRQRLAIIPQDSQVFEGSVRENLDPASRFSDEQLWHVLELSHLKNHIASMDGQLLARVNENGSNFSVGQRQLMSLARALLTTSKVLVLDEATAAVDVETDQIIQETIRKEFKDRTILTIAHRLNTIIDSDRIIVLAAGKVVEFDTPQVLLSNKNSMFYALCSHGGLIE</sequence>
<comment type="caution">
    <text evidence="1">The sequence shown here is derived from an EMBL/GenBank/DDBJ whole genome shotgun (WGS) entry which is preliminary data.</text>
</comment>
<proteinExistence type="predicted"/>
<accession>A0ACC3T2D3</accession>
<gene>
    <name evidence="1" type="ORF">V1525DRAFT_359039</name>
</gene>
<dbReference type="EMBL" id="MU971360">
    <property type="protein sequence ID" value="KAK9238081.1"/>
    <property type="molecule type" value="Genomic_DNA"/>
</dbReference>
<reference evidence="2" key="1">
    <citation type="journal article" date="2024" name="Front. Bioeng. Biotechnol.">
        <title>Genome-scale model development and genomic sequencing of the oleaginous clade Lipomyces.</title>
        <authorList>
            <person name="Czajka J.J."/>
            <person name="Han Y."/>
            <person name="Kim J."/>
            <person name="Mondo S.J."/>
            <person name="Hofstad B.A."/>
            <person name="Robles A."/>
            <person name="Haridas S."/>
            <person name="Riley R."/>
            <person name="LaButti K."/>
            <person name="Pangilinan J."/>
            <person name="Andreopoulos W."/>
            <person name="Lipzen A."/>
            <person name="Yan J."/>
            <person name="Wang M."/>
            <person name="Ng V."/>
            <person name="Grigoriev I.V."/>
            <person name="Spatafora J.W."/>
            <person name="Magnuson J.K."/>
            <person name="Baker S.E."/>
            <person name="Pomraning K.R."/>
        </authorList>
    </citation>
    <scope>NUCLEOTIDE SEQUENCE [LARGE SCALE GENOMIC DNA]</scope>
    <source>
        <strain evidence="2">CBS 7786</strain>
    </source>
</reference>